<accession>A0ABU2NGQ6</accession>
<dbReference type="PANTHER" id="PTHR32332">
    <property type="entry name" value="2-NITROPROPANE DIOXYGENASE"/>
    <property type="match status" value="1"/>
</dbReference>
<proteinExistence type="predicted"/>
<evidence type="ECO:0000256" key="2">
    <source>
        <dbReference type="ARBA" id="ARBA00022643"/>
    </source>
</evidence>
<gene>
    <name evidence="4" type="ORF">RM445_26915</name>
</gene>
<evidence type="ECO:0000313" key="5">
    <source>
        <dbReference type="Proteomes" id="UP001183202"/>
    </source>
</evidence>
<evidence type="ECO:0000256" key="3">
    <source>
        <dbReference type="ARBA" id="ARBA00023002"/>
    </source>
</evidence>
<organism evidence="4 5">
    <name type="scientific">Pseudonocardia charpentierae</name>
    <dbReference type="NCBI Taxonomy" id="3075545"/>
    <lineage>
        <taxon>Bacteria</taxon>
        <taxon>Bacillati</taxon>
        <taxon>Actinomycetota</taxon>
        <taxon>Actinomycetes</taxon>
        <taxon>Pseudonocardiales</taxon>
        <taxon>Pseudonocardiaceae</taxon>
        <taxon>Pseudonocardia</taxon>
    </lineage>
</organism>
<dbReference type="GO" id="GO:0004497">
    <property type="term" value="F:monooxygenase activity"/>
    <property type="evidence" value="ECO:0007669"/>
    <property type="project" value="UniProtKB-KW"/>
</dbReference>
<sequence>MLRTELCRLLDIDIPIIQAPIVPGACPELVAAVSNAGAIGSLGAAFRSAKDLTNDIRRVRQLTPRPFIVNHVVPLVDEAAFAASLEARPTAISLALGHQPGLIKRVQEAGLRVLHQVHTVTQARQVAESEVDVIIAQGSEAGGNCGMVASSVLIPQVVDAVSPIPVVAAGGVADGRGLAAALVLGAVGANIGTRFLACEEACVDPAWKQRILGAQSEDAVQLTFWQELFGAPGAEAFDVVPRALRTPFSDEWLARDVGGDAERLRVEIVKAVRSGRIHELAPFTGQATGLINSVSPARDVIDAILTQAEDVLRRASQLIT</sequence>
<dbReference type="RefSeq" id="WP_311559664.1">
    <property type="nucleotide sequence ID" value="NZ_JAVREJ010000026.1"/>
</dbReference>
<dbReference type="CDD" id="cd04730">
    <property type="entry name" value="NPD_like"/>
    <property type="match status" value="1"/>
</dbReference>
<protein>
    <submittedName>
        <fullName evidence="4">Nitronate monooxygenase</fullName>
        <ecNumber evidence="4">1.13.12.-</ecNumber>
    </submittedName>
</protein>
<keyword evidence="1" id="KW-0285">Flavoprotein</keyword>
<keyword evidence="4" id="KW-0503">Monooxygenase</keyword>
<dbReference type="PANTHER" id="PTHR32332:SF20">
    <property type="entry name" value="2-NITROPROPANE DIOXYGENASE-LIKE PROTEIN"/>
    <property type="match status" value="1"/>
</dbReference>
<dbReference type="InterPro" id="IPR013785">
    <property type="entry name" value="Aldolase_TIM"/>
</dbReference>
<dbReference type="Gene3D" id="3.20.20.70">
    <property type="entry name" value="Aldolase class I"/>
    <property type="match status" value="1"/>
</dbReference>
<dbReference type="InterPro" id="IPR004136">
    <property type="entry name" value="NMO"/>
</dbReference>
<dbReference type="SUPFAM" id="SSF51412">
    <property type="entry name" value="Inosine monophosphate dehydrogenase (IMPDH)"/>
    <property type="match status" value="1"/>
</dbReference>
<evidence type="ECO:0000256" key="1">
    <source>
        <dbReference type="ARBA" id="ARBA00022630"/>
    </source>
</evidence>
<dbReference type="Pfam" id="PF03060">
    <property type="entry name" value="NMO"/>
    <property type="match status" value="2"/>
</dbReference>
<reference evidence="5" key="1">
    <citation type="submission" date="2023-07" db="EMBL/GenBank/DDBJ databases">
        <title>30 novel species of actinomycetes from the DSMZ collection.</title>
        <authorList>
            <person name="Nouioui I."/>
        </authorList>
    </citation>
    <scope>NUCLEOTIDE SEQUENCE [LARGE SCALE GENOMIC DNA]</scope>
    <source>
        <strain evidence="5">DSM 45834</strain>
    </source>
</reference>
<dbReference type="EC" id="1.13.12.-" evidence="4"/>
<keyword evidence="2" id="KW-0288">FMN</keyword>
<keyword evidence="5" id="KW-1185">Reference proteome</keyword>
<comment type="caution">
    <text evidence="4">The sequence shown here is derived from an EMBL/GenBank/DDBJ whole genome shotgun (WGS) entry which is preliminary data.</text>
</comment>
<name>A0ABU2NGQ6_9PSEU</name>
<dbReference type="EMBL" id="JAVREJ010000026">
    <property type="protein sequence ID" value="MDT0353150.1"/>
    <property type="molecule type" value="Genomic_DNA"/>
</dbReference>
<dbReference type="Proteomes" id="UP001183202">
    <property type="component" value="Unassembled WGS sequence"/>
</dbReference>
<evidence type="ECO:0000313" key="4">
    <source>
        <dbReference type="EMBL" id="MDT0353150.1"/>
    </source>
</evidence>
<keyword evidence="3 4" id="KW-0560">Oxidoreductase</keyword>